<evidence type="ECO:0000313" key="3">
    <source>
        <dbReference type="EMBL" id="DAF64476.1"/>
    </source>
</evidence>
<proteinExistence type="predicted"/>
<dbReference type="Pfam" id="PF03354">
    <property type="entry name" value="TerL_ATPase"/>
    <property type="match status" value="1"/>
</dbReference>
<sequence length="581" mass="66200">MTTDRTTQYALDVLADKIVAGDLVKAACQRHIDDMKAAEAAPYRYYFDVEEAERIIDFAETLTIAEGEEEQPVTAYPFQCFILGSLNGWRTKDGHHRRFRTSYIQLGRQNGKSFLNGILAAYYGNFDKYKYGQVYCTATKKDQAMIVFNEIVKFINSDSDLSECFKIHEHNSTIDCKITHSKIKALSGDTKSIDGFRPYLGIVDEYHAHKDDQMYKLLEGGIKKMKSALISVITTAGFDLKSPCFALYEYCVKVLKGVASNDSQFIYIAQMNESDDMWTPENWIKANPILEYDRDALQNMIPIAATAKEMGGSTLRDFIVKQLNMWIQWTNDVYIKDMDVWTRAAVKKTLADFRGQKAYVGLDLSSGGDLTSIVIVIPFMQGEDKCYFVHAHSFIPKRRVEEHIKTDRVPYDLWIRQGLVEVTETMGGVKTDYKYIIAYLKKIVKLYELDVQWICYDPHNASAFLTDLEALGFDSIAVKQSARELNDPTVDFRLELEAGHVEHDGNEAMKWSIANAKTTSNSFGEIKIDKEYTTERIDIVDAIIDAWMMAMKGEIKPDVNRYLDIWFAGTEKLRQKGGAQG</sequence>
<dbReference type="Pfam" id="PF20441">
    <property type="entry name" value="TerL_nuclease"/>
    <property type="match status" value="1"/>
</dbReference>
<dbReference type="InterPro" id="IPR046462">
    <property type="entry name" value="TerL_nuclease"/>
</dbReference>
<name>A0A8S5TMW6_9CAUD</name>
<dbReference type="InterPro" id="IPR005021">
    <property type="entry name" value="Terminase_largesu-like"/>
</dbReference>
<evidence type="ECO:0000259" key="2">
    <source>
        <dbReference type="Pfam" id="PF20441"/>
    </source>
</evidence>
<evidence type="ECO:0000259" key="1">
    <source>
        <dbReference type="Pfam" id="PF03354"/>
    </source>
</evidence>
<accession>A0A8S5TMW6</accession>
<feature type="domain" description="Terminase large subunit-like ATPase" evidence="1">
    <location>
        <begin position="77"/>
        <end position="251"/>
    </location>
</feature>
<feature type="domain" description="Terminase large subunit-like endonuclease" evidence="2">
    <location>
        <begin position="261"/>
        <end position="554"/>
    </location>
</feature>
<organism evidence="3">
    <name type="scientific">Myoviridae sp. ctu6J18</name>
    <dbReference type="NCBI Taxonomy" id="2827714"/>
    <lineage>
        <taxon>Viruses</taxon>
        <taxon>Duplodnaviria</taxon>
        <taxon>Heunggongvirae</taxon>
        <taxon>Uroviricota</taxon>
        <taxon>Caudoviricetes</taxon>
    </lineage>
</organism>
<reference evidence="3" key="1">
    <citation type="journal article" date="2021" name="Proc. Natl. Acad. Sci. U.S.A.">
        <title>A Catalog of Tens of Thousands of Viruses from Human Metagenomes Reveals Hidden Associations with Chronic Diseases.</title>
        <authorList>
            <person name="Tisza M.J."/>
            <person name="Buck C.B."/>
        </authorList>
    </citation>
    <scope>NUCLEOTIDE SEQUENCE</scope>
    <source>
        <strain evidence="3">Ctu6J18</strain>
    </source>
</reference>
<dbReference type="PANTHER" id="PTHR41287:SF1">
    <property type="entry name" value="PROTEIN YMFN"/>
    <property type="match status" value="1"/>
</dbReference>
<dbReference type="GO" id="GO:0004519">
    <property type="term" value="F:endonuclease activity"/>
    <property type="evidence" value="ECO:0007669"/>
    <property type="project" value="InterPro"/>
</dbReference>
<dbReference type="InterPro" id="IPR046461">
    <property type="entry name" value="TerL_ATPase"/>
</dbReference>
<dbReference type="Gene3D" id="3.40.50.300">
    <property type="entry name" value="P-loop containing nucleotide triphosphate hydrolases"/>
    <property type="match status" value="1"/>
</dbReference>
<dbReference type="EMBL" id="BK032862">
    <property type="protein sequence ID" value="DAF64476.1"/>
    <property type="molecule type" value="Genomic_DNA"/>
</dbReference>
<dbReference type="InterPro" id="IPR027417">
    <property type="entry name" value="P-loop_NTPase"/>
</dbReference>
<protein>
    <submittedName>
        <fullName evidence="3">Terminase large subunit</fullName>
    </submittedName>
</protein>
<dbReference type="PANTHER" id="PTHR41287">
    <property type="match status" value="1"/>
</dbReference>